<feature type="region of interest" description="Disordered" evidence="1">
    <location>
        <begin position="977"/>
        <end position="1022"/>
    </location>
</feature>
<organism evidence="3 4">
    <name type="scientific">Gonium pectorale</name>
    <name type="common">Green alga</name>
    <dbReference type="NCBI Taxonomy" id="33097"/>
    <lineage>
        <taxon>Eukaryota</taxon>
        <taxon>Viridiplantae</taxon>
        <taxon>Chlorophyta</taxon>
        <taxon>core chlorophytes</taxon>
        <taxon>Chlorophyceae</taxon>
        <taxon>CS clade</taxon>
        <taxon>Chlamydomonadales</taxon>
        <taxon>Volvocaceae</taxon>
        <taxon>Gonium</taxon>
    </lineage>
</organism>
<dbReference type="Pfam" id="PF07714">
    <property type="entry name" value="PK_Tyr_Ser-Thr"/>
    <property type="match status" value="1"/>
</dbReference>
<evidence type="ECO:0000259" key="2">
    <source>
        <dbReference type="PROSITE" id="PS50011"/>
    </source>
</evidence>
<dbReference type="InterPro" id="IPR051681">
    <property type="entry name" value="Ser/Thr_Kinases-Pseudokinases"/>
</dbReference>
<evidence type="ECO:0000313" key="3">
    <source>
        <dbReference type="EMBL" id="KXZ52437.1"/>
    </source>
</evidence>
<dbReference type="InterPro" id="IPR000719">
    <property type="entry name" value="Prot_kinase_dom"/>
</dbReference>
<dbReference type="Gene3D" id="1.10.510.10">
    <property type="entry name" value="Transferase(Phosphotransferase) domain 1"/>
    <property type="match status" value="2"/>
</dbReference>
<keyword evidence="4" id="KW-1185">Reference proteome</keyword>
<comment type="caution">
    <text evidence="3">The sequence shown here is derived from an EMBL/GenBank/DDBJ whole genome shotgun (WGS) entry which is preliminary data.</text>
</comment>
<dbReference type="EMBL" id="LSYV01000010">
    <property type="protein sequence ID" value="KXZ52437.1"/>
    <property type="molecule type" value="Genomic_DNA"/>
</dbReference>
<dbReference type="Pfam" id="PF00069">
    <property type="entry name" value="Pkinase"/>
    <property type="match status" value="1"/>
</dbReference>
<dbReference type="PROSITE" id="PS50011">
    <property type="entry name" value="PROTEIN_KINASE_DOM"/>
    <property type="match status" value="1"/>
</dbReference>
<name>A0A150GRK2_GONPE</name>
<sequence length="1192" mass="123276">MDCAVPAGRLALLRGKGPVASLDGYRDVSLRGEPGALLDLSDGSAPLLNLGANTTLSVRELQLKGAAMALPIPPSRILQPMQLLQLRAIQLRSPGAMLVLRDVAISTPSCRELLQHQVLLCGSAPSPHFIVTPGFLWLSHWSTSALEARNVTVTCSGSPLTAVPNPCVSVVATSGQDVVNTLALLQTPIFPLVPIYIYIAQDVTLAGTAVPLCGNPVEAAGSSMPPAAFSSITATAGEGGSPGQATAAAGGGASVAHGNQCAISVHSSRREPLNLHHSVVITGGSAIPSRLSRALAAADGDGTGHAAGGGDGSGGRAPVLDLGGVAALVDLTVPTTGRYEIHNLTLTGLPLGQPQTFPLGLVRGLLWFAAGVNSLAKYGAVPNRALVSHVELHVEAEEIAVWAEAVSPFTPPPPSTSTLASGPRVVVDAGLPCLRLPFTFNGYPGVVAQPATFLGDPTGPRLLNLSARPALLNLRSPLASLTLRDLVLVDLPTAGLHPEAPPLPSIIWWSLMLDATRPVGLARAFLDSVVLLVPQQELLLLAWVATHNSTAVVTDPWVAEELAAMARDSLLLRPDLVRSKLAAATSPPPLSGTEDAAPALSSITFWRLRWCGLEGRNVTLASELPYEAAAPYVARLRITPALVLLGELGRGAQGVVYAGRWRGLDVAVKSILLRQPLSCGANELHVTGLGGSDTAATGQDFHPSASSASNTSATARAVQEAAIAVSLSHPNIVATYTFQLTPLHEDSRQGGAPCSGSLASACKAPGASSISSGATDPRVGPGPPAPEPEAWRLTLVMERCDAGSLRAFLGALRSQASAHAGEASQPGGTLMHPATAANHPTSPDGLRFAGPAGDAAPVLPPVGLLPPGVLVRLALHVARGLAYLHSRGVAHGDLSSANVLLRARNNAQQPMPREAADGAKPCREGAPALSTAVGETPSLGLSSDASLPLALSSSFSLPVGPSSVAVRWALDLRPDQLAGREAKPMPEAQGATELRADGPAPEAAADHQSGVQGDRGAEQQAPDVPLQGVHEAAWSVHQGLIPQLAMARLTAKLCDFGLSHRLRTGGPHGDALTHISGPQRRSSLYSAPELVRYGHSGYKQDVYAYGVLLWELACGMPLPDLLDGPMGRAARGWLRDQAAPGAIVTAVPTELLIWPESTPQGIRVLAELCLREPPVERPDIRKVAVTLECMTH</sequence>
<reference evidence="4" key="1">
    <citation type="journal article" date="2016" name="Nat. Commun.">
        <title>The Gonium pectorale genome demonstrates co-option of cell cycle regulation during the evolution of multicellularity.</title>
        <authorList>
            <person name="Hanschen E.R."/>
            <person name="Marriage T.N."/>
            <person name="Ferris P.J."/>
            <person name="Hamaji T."/>
            <person name="Toyoda A."/>
            <person name="Fujiyama A."/>
            <person name="Neme R."/>
            <person name="Noguchi H."/>
            <person name="Minakuchi Y."/>
            <person name="Suzuki M."/>
            <person name="Kawai-Toyooka H."/>
            <person name="Smith D.R."/>
            <person name="Sparks H."/>
            <person name="Anderson J."/>
            <person name="Bakaric R."/>
            <person name="Luria V."/>
            <person name="Karger A."/>
            <person name="Kirschner M.W."/>
            <person name="Durand P.M."/>
            <person name="Michod R.E."/>
            <person name="Nozaki H."/>
            <person name="Olson B.J."/>
        </authorList>
    </citation>
    <scope>NUCLEOTIDE SEQUENCE [LARGE SCALE GENOMIC DNA]</scope>
    <source>
        <strain evidence="4">NIES-2863</strain>
    </source>
</reference>
<feature type="region of interest" description="Disordered" evidence="1">
    <location>
        <begin position="819"/>
        <end position="844"/>
    </location>
</feature>
<dbReference type="PANTHER" id="PTHR44329">
    <property type="entry name" value="SERINE/THREONINE-PROTEIN KINASE TNNI3K-RELATED"/>
    <property type="match status" value="1"/>
</dbReference>
<dbReference type="Proteomes" id="UP000075714">
    <property type="component" value="Unassembled WGS sequence"/>
</dbReference>
<dbReference type="GO" id="GO:0004674">
    <property type="term" value="F:protein serine/threonine kinase activity"/>
    <property type="evidence" value="ECO:0007669"/>
    <property type="project" value="TreeGrafter"/>
</dbReference>
<gene>
    <name evidence="3" type="ORF">GPECTOR_9g481</name>
</gene>
<feature type="compositionally biased region" description="Basic and acidic residues" evidence="1">
    <location>
        <begin position="914"/>
        <end position="923"/>
    </location>
</feature>
<dbReference type="InterPro" id="IPR001245">
    <property type="entry name" value="Ser-Thr/Tyr_kinase_cat_dom"/>
</dbReference>
<proteinExistence type="predicted"/>
<dbReference type="GO" id="GO:0005524">
    <property type="term" value="F:ATP binding"/>
    <property type="evidence" value="ECO:0007669"/>
    <property type="project" value="InterPro"/>
</dbReference>
<evidence type="ECO:0000313" key="4">
    <source>
        <dbReference type="Proteomes" id="UP000075714"/>
    </source>
</evidence>
<protein>
    <recommendedName>
        <fullName evidence="2">Protein kinase domain-containing protein</fullName>
    </recommendedName>
</protein>
<feature type="region of interest" description="Disordered" evidence="1">
    <location>
        <begin position="765"/>
        <end position="787"/>
    </location>
</feature>
<dbReference type="SUPFAM" id="SSF56112">
    <property type="entry name" value="Protein kinase-like (PK-like)"/>
    <property type="match status" value="1"/>
</dbReference>
<accession>A0A150GRK2</accession>
<feature type="domain" description="Protein kinase" evidence="2">
    <location>
        <begin position="642"/>
        <end position="1192"/>
    </location>
</feature>
<dbReference type="PANTHER" id="PTHR44329:SF214">
    <property type="entry name" value="PROTEIN KINASE DOMAIN-CONTAINING PROTEIN"/>
    <property type="match status" value="1"/>
</dbReference>
<dbReference type="InterPro" id="IPR011009">
    <property type="entry name" value="Kinase-like_dom_sf"/>
</dbReference>
<dbReference type="STRING" id="33097.A0A150GRK2"/>
<feature type="region of interest" description="Disordered" evidence="1">
    <location>
        <begin position="908"/>
        <end position="939"/>
    </location>
</feature>
<dbReference type="Gene3D" id="3.30.200.20">
    <property type="entry name" value="Phosphorylase Kinase, domain 1"/>
    <property type="match status" value="1"/>
</dbReference>
<dbReference type="OrthoDB" id="5979581at2759"/>
<evidence type="ECO:0000256" key="1">
    <source>
        <dbReference type="SAM" id="MobiDB-lite"/>
    </source>
</evidence>
<dbReference type="AlphaFoldDB" id="A0A150GRK2"/>